<dbReference type="Proteomes" id="UP000183417">
    <property type="component" value="Unassembled WGS sequence"/>
</dbReference>
<accession>A0A1H3SJX1</accession>
<dbReference type="AlphaFoldDB" id="A0A1H3SJX1"/>
<evidence type="ECO:0000313" key="1">
    <source>
        <dbReference type="EMBL" id="SDZ38272.1"/>
    </source>
</evidence>
<dbReference type="PANTHER" id="PTHR35862">
    <property type="entry name" value="FELS-2 PROPHAGE PROTEIN"/>
    <property type="match status" value="1"/>
</dbReference>
<gene>
    <name evidence="1" type="ORF">SAMN05421547_12111</name>
</gene>
<sequence>MVDLMATQEYLHAKPQYEIVLDGRNITSQVDTRLMNLTLSESRGEEADKLDITLDDSDGRLALPGKGSKIALKLGWAGHGLVDKGTYEVDEVEHQGAPDRIVVHARSAELKRQLRTRSEHSYHNSTLGQIVRSIAQRNGLQVRVDAQFENLRVDHIDQTHESDLNFCSRLARQYDAVCTVKKGKLAFIAIDSKITAGGQTVEAATLTRAEGDSHAYHTAARNDYSGVRAYWNDADRAEKRSATQGAEDNEKRLKDTYGSEAEAQAAAKAEMGRINRAKATMGLKLALARPDLMPQTPLKLQGFKAEIDDTPWLVVKIQHELGDAGFTSKLTLETRAK</sequence>
<evidence type="ECO:0000313" key="2">
    <source>
        <dbReference type="Proteomes" id="UP000183417"/>
    </source>
</evidence>
<dbReference type="PANTHER" id="PTHR35862:SF3">
    <property type="entry name" value="FELS-2 PROPHAGE PROTEIN"/>
    <property type="match status" value="1"/>
</dbReference>
<dbReference type="InterPro" id="IPR052726">
    <property type="entry name" value="Phage_Baseplate_Hub"/>
</dbReference>
<dbReference type="Gene3D" id="3.55.50.10">
    <property type="entry name" value="Baseplate protein-like domains"/>
    <property type="match status" value="1"/>
</dbReference>
<dbReference type="EMBL" id="FNPE01000021">
    <property type="protein sequence ID" value="SDZ38272.1"/>
    <property type="molecule type" value="Genomic_DNA"/>
</dbReference>
<protein>
    <recommendedName>
        <fullName evidence="3">Phage late control gene D protein (GPD)</fullName>
    </recommendedName>
</protein>
<evidence type="ECO:0008006" key="3">
    <source>
        <dbReference type="Google" id="ProtNLM"/>
    </source>
</evidence>
<reference evidence="1 2" key="1">
    <citation type="submission" date="2016-10" db="EMBL/GenBank/DDBJ databases">
        <authorList>
            <person name="de Groot N.N."/>
        </authorList>
    </citation>
    <scope>NUCLEOTIDE SEQUENCE [LARGE SCALE GENOMIC DNA]</scope>
    <source>
        <strain evidence="1 2">LMG 24775</strain>
    </source>
</reference>
<dbReference type="SUPFAM" id="SSF69279">
    <property type="entry name" value="Phage tail proteins"/>
    <property type="match status" value="1"/>
</dbReference>
<organism evidence="1 2">
    <name type="scientific">Delftia lacustris</name>
    <dbReference type="NCBI Taxonomy" id="558537"/>
    <lineage>
        <taxon>Bacteria</taxon>
        <taxon>Pseudomonadati</taxon>
        <taxon>Pseudomonadota</taxon>
        <taxon>Betaproteobacteria</taxon>
        <taxon>Burkholderiales</taxon>
        <taxon>Comamonadaceae</taxon>
        <taxon>Delftia</taxon>
    </lineage>
</organism>
<name>A0A1H3SJX1_9BURK</name>
<dbReference type="Gene3D" id="4.10.220.110">
    <property type="match status" value="1"/>
</dbReference>
<dbReference type="Pfam" id="PF05954">
    <property type="entry name" value="Phage_GPD"/>
    <property type="match status" value="1"/>
</dbReference>
<dbReference type="Gene3D" id="2.30.110.50">
    <property type="match status" value="1"/>
</dbReference>
<proteinExistence type="predicted"/>